<keyword evidence="3" id="KW-1185">Reference proteome</keyword>
<evidence type="ECO:0000313" key="2">
    <source>
        <dbReference type="EMBL" id="ORZ40131.1"/>
    </source>
</evidence>
<gene>
    <name evidence="2" type="ORF">BCR44DRAFT_1495565</name>
</gene>
<dbReference type="SUPFAM" id="SSF47954">
    <property type="entry name" value="Cyclin-like"/>
    <property type="match status" value="1"/>
</dbReference>
<name>A0A1Y2I2F4_9FUNG</name>
<dbReference type="Gene3D" id="1.10.472.10">
    <property type="entry name" value="Cyclin-like"/>
    <property type="match status" value="1"/>
</dbReference>
<dbReference type="GO" id="GO:0005634">
    <property type="term" value="C:nucleus"/>
    <property type="evidence" value="ECO:0007669"/>
    <property type="project" value="TreeGrafter"/>
</dbReference>
<protein>
    <recommendedName>
        <fullName evidence="1">Cyclin N-terminal domain-containing protein</fullName>
    </recommendedName>
</protein>
<evidence type="ECO:0000313" key="3">
    <source>
        <dbReference type="Proteomes" id="UP000193411"/>
    </source>
</evidence>
<dbReference type="InterPro" id="IPR013922">
    <property type="entry name" value="Cyclin_PHO80-like"/>
</dbReference>
<dbReference type="InterPro" id="IPR036915">
    <property type="entry name" value="Cyclin-like_sf"/>
</dbReference>
<evidence type="ECO:0000259" key="1">
    <source>
        <dbReference type="Pfam" id="PF00134"/>
    </source>
</evidence>
<proteinExistence type="predicted"/>
<feature type="domain" description="Cyclin N-terminal" evidence="1">
    <location>
        <begin position="54"/>
        <end position="162"/>
    </location>
</feature>
<dbReference type="GO" id="GO:0016538">
    <property type="term" value="F:cyclin-dependent protein serine/threonine kinase regulator activity"/>
    <property type="evidence" value="ECO:0007669"/>
    <property type="project" value="TreeGrafter"/>
</dbReference>
<dbReference type="EMBL" id="MCFL01000003">
    <property type="protein sequence ID" value="ORZ40131.1"/>
    <property type="molecule type" value="Genomic_DNA"/>
</dbReference>
<dbReference type="Proteomes" id="UP000193411">
    <property type="component" value="Unassembled WGS sequence"/>
</dbReference>
<dbReference type="OrthoDB" id="10250320at2759"/>
<dbReference type="InterPro" id="IPR006671">
    <property type="entry name" value="Cyclin_N"/>
</dbReference>
<organism evidence="2 3">
    <name type="scientific">Catenaria anguillulae PL171</name>
    <dbReference type="NCBI Taxonomy" id="765915"/>
    <lineage>
        <taxon>Eukaryota</taxon>
        <taxon>Fungi</taxon>
        <taxon>Fungi incertae sedis</taxon>
        <taxon>Blastocladiomycota</taxon>
        <taxon>Blastocladiomycetes</taxon>
        <taxon>Blastocladiales</taxon>
        <taxon>Catenariaceae</taxon>
        <taxon>Catenaria</taxon>
    </lineage>
</organism>
<dbReference type="Pfam" id="PF00134">
    <property type="entry name" value="Cyclin_N"/>
    <property type="match status" value="1"/>
</dbReference>
<reference evidence="2 3" key="1">
    <citation type="submission" date="2016-07" db="EMBL/GenBank/DDBJ databases">
        <title>Pervasive Adenine N6-methylation of Active Genes in Fungi.</title>
        <authorList>
            <consortium name="DOE Joint Genome Institute"/>
            <person name="Mondo S.J."/>
            <person name="Dannebaum R.O."/>
            <person name="Kuo R.C."/>
            <person name="Labutti K."/>
            <person name="Haridas S."/>
            <person name="Kuo A."/>
            <person name="Salamov A."/>
            <person name="Ahrendt S.R."/>
            <person name="Lipzen A."/>
            <person name="Sullivan W."/>
            <person name="Andreopoulos W.B."/>
            <person name="Clum A."/>
            <person name="Lindquist E."/>
            <person name="Daum C."/>
            <person name="Ramamoorthy G.K."/>
            <person name="Gryganskyi A."/>
            <person name="Culley D."/>
            <person name="Magnuson J.K."/>
            <person name="James T.Y."/>
            <person name="O'Malley M.A."/>
            <person name="Stajich J.E."/>
            <person name="Spatafora J.W."/>
            <person name="Visel A."/>
            <person name="Grigoriev I.V."/>
        </authorList>
    </citation>
    <scope>NUCLEOTIDE SEQUENCE [LARGE SCALE GENOMIC DNA]</scope>
    <source>
        <strain evidence="2 3">PL171</strain>
    </source>
</reference>
<comment type="caution">
    <text evidence="2">The sequence shown here is derived from an EMBL/GenBank/DDBJ whole genome shotgun (WGS) entry which is preliminary data.</text>
</comment>
<dbReference type="PANTHER" id="PTHR15615">
    <property type="match status" value="1"/>
</dbReference>
<dbReference type="PANTHER" id="PTHR15615:SF27">
    <property type="entry name" value="PHO85 CYCLIN CLG1"/>
    <property type="match status" value="1"/>
</dbReference>
<accession>A0A1Y2I2F4</accession>
<dbReference type="AlphaFoldDB" id="A0A1Y2I2F4"/>
<dbReference type="GO" id="GO:0000307">
    <property type="term" value="C:cyclin-dependent protein kinase holoenzyme complex"/>
    <property type="evidence" value="ECO:0007669"/>
    <property type="project" value="TreeGrafter"/>
</dbReference>
<dbReference type="GO" id="GO:0019901">
    <property type="term" value="F:protein kinase binding"/>
    <property type="evidence" value="ECO:0007669"/>
    <property type="project" value="InterPro"/>
</dbReference>
<sequence>MMDPMCISTLSSVPRDGADSSDDVSCPQPPALHVFIRRLVRLTATTLPTFLLAHVYLTRLVIAVTAAASKASLASAPCSRDAAHRVFLAALLLATKVSEDPPALPSGSSVTSTDSTASCSSSSTLCMSASSPATLAAICGVYTSREVQTMERSLLKALGHRLWVSAPRMAEFLDRLCDAEPELALAGGEDLLHLLRG</sequence>